<reference evidence="2" key="1">
    <citation type="submission" date="2018-02" db="EMBL/GenBank/DDBJ databases">
        <title>Rhizophora mucronata_Transcriptome.</title>
        <authorList>
            <person name="Meera S.P."/>
            <person name="Sreeshan A."/>
            <person name="Augustine A."/>
        </authorList>
    </citation>
    <scope>NUCLEOTIDE SEQUENCE</scope>
    <source>
        <tissue evidence="2">Leaf</tissue>
    </source>
</reference>
<sequence length="67" mass="7963">MSDNFSIYNSTQHYFTLILKLSESGTWILVYIILKLCDSYKFLWTHSPWPNSFFTKSWPALTTQDHV</sequence>
<feature type="transmembrane region" description="Helical" evidence="1">
    <location>
        <begin position="12"/>
        <end position="34"/>
    </location>
</feature>
<keyword evidence="1" id="KW-0812">Transmembrane</keyword>
<dbReference type="AlphaFoldDB" id="A0A2P2N1V4"/>
<keyword evidence="1" id="KW-1133">Transmembrane helix</keyword>
<accession>A0A2P2N1V4</accession>
<dbReference type="EMBL" id="GGEC01055979">
    <property type="protein sequence ID" value="MBX36463.1"/>
    <property type="molecule type" value="Transcribed_RNA"/>
</dbReference>
<proteinExistence type="predicted"/>
<protein>
    <submittedName>
        <fullName evidence="2">Uncharacterized protein</fullName>
    </submittedName>
</protein>
<evidence type="ECO:0000313" key="2">
    <source>
        <dbReference type="EMBL" id="MBX36463.1"/>
    </source>
</evidence>
<keyword evidence="1" id="KW-0472">Membrane</keyword>
<evidence type="ECO:0000256" key="1">
    <source>
        <dbReference type="SAM" id="Phobius"/>
    </source>
</evidence>
<name>A0A2P2N1V4_RHIMU</name>
<organism evidence="2">
    <name type="scientific">Rhizophora mucronata</name>
    <name type="common">Asiatic mangrove</name>
    <dbReference type="NCBI Taxonomy" id="61149"/>
    <lineage>
        <taxon>Eukaryota</taxon>
        <taxon>Viridiplantae</taxon>
        <taxon>Streptophyta</taxon>
        <taxon>Embryophyta</taxon>
        <taxon>Tracheophyta</taxon>
        <taxon>Spermatophyta</taxon>
        <taxon>Magnoliopsida</taxon>
        <taxon>eudicotyledons</taxon>
        <taxon>Gunneridae</taxon>
        <taxon>Pentapetalae</taxon>
        <taxon>rosids</taxon>
        <taxon>fabids</taxon>
        <taxon>Malpighiales</taxon>
        <taxon>Rhizophoraceae</taxon>
        <taxon>Rhizophora</taxon>
    </lineage>
</organism>